<dbReference type="CDD" id="cd17347">
    <property type="entry name" value="MFS_SLC15A1_2_like"/>
    <property type="match status" value="1"/>
</dbReference>
<dbReference type="PANTHER" id="PTHR11654">
    <property type="entry name" value="OLIGOPEPTIDE TRANSPORTER-RELATED"/>
    <property type="match status" value="1"/>
</dbReference>
<feature type="transmembrane region" description="Helical" evidence="9">
    <location>
        <begin position="663"/>
        <end position="680"/>
    </location>
</feature>
<evidence type="ECO:0000256" key="6">
    <source>
        <dbReference type="ARBA" id="ARBA00023136"/>
    </source>
</evidence>
<feature type="region of interest" description="Disordered" evidence="8">
    <location>
        <begin position="1"/>
        <end position="23"/>
    </location>
</feature>
<evidence type="ECO:0000256" key="9">
    <source>
        <dbReference type="SAM" id="Phobius"/>
    </source>
</evidence>
<evidence type="ECO:0000256" key="3">
    <source>
        <dbReference type="ARBA" id="ARBA00022692"/>
    </source>
</evidence>
<keyword evidence="3 7" id="KW-0812">Transmembrane</keyword>
<dbReference type="EMBL" id="CALNXK010000042">
    <property type="protein sequence ID" value="CAH3126380.1"/>
    <property type="molecule type" value="Genomic_DNA"/>
</dbReference>
<evidence type="ECO:0000313" key="11">
    <source>
        <dbReference type="Proteomes" id="UP001159405"/>
    </source>
</evidence>
<name>A0ABN8NXV0_9CNID</name>
<dbReference type="InterPro" id="IPR000109">
    <property type="entry name" value="POT_fam"/>
</dbReference>
<dbReference type="PROSITE" id="PS01023">
    <property type="entry name" value="PTR2_2"/>
    <property type="match status" value="1"/>
</dbReference>
<feature type="transmembrane region" description="Helical" evidence="9">
    <location>
        <begin position="631"/>
        <end position="651"/>
    </location>
</feature>
<accession>A0ABN8NXV0</accession>
<evidence type="ECO:0000256" key="1">
    <source>
        <dbReference type="ARBA" id="ARBA00004141"/>
    </source>
</evidence>
<feature type="transmembrane region" description="Helical" evidence="9">
    <location>
        <begin position="692"/>
        <end position="713"/>
    </location>
</feature>
<keyword evidence="4" id="KW-0571">Peptide transport</keyword>
<evidence type="ECO:0000256" key="4">
    <source>
        <dbReference type="ARBA" id="ARBA00022856"/>
    </source>
</evidence>
<dbReference type="InterPro" id="IPR036259">
    <property type="entry name" value="MFS_trans_sf"/>
</dbReference>
<feature type="transmembrane region" description="Helical" evidence="9">
    <location>
        <begin position="360"/>
        <end position="381"/>
    </location>
</feature>
<feature type="transmembrane region" description="Helical" evidence="9">
    <location>
        <begin position="195"/>
        <end position="221"/>
    </location>
</feature>
<evidence type="ECO:0000256" key="7">
    <source>
        <dbReference type="RuleBase" id="RU003755"/>
    </source>
</evidence>
<dbReference type="PROSITE" id="PS01022">
    <property type="entry name" value="PTR2_1"/>
    <property type="match status" value="1"/>
</dbReference>
<dbReference type="InterPro" id="IPR018456">
    <property type="entry name" value="PTR2_symporter_CS"/>
</dbReference>
<keyword evidence="5 9" id="KW-1133">Transmembrane helix</keyword>
<reference evidence="10 11" key="1">
    <citation type="submission" date="2022-05" db="EMBL/GenBank/DDBJ databases">
        <authorList>
            <consortium name="Genoscope - CEA"/>
            <person name="William W."/>
        </authorList>
    </citation>
    <scope>NUCLEOTIDE SEQUENCE [LARGE SCALE GENOMIC DNA]</scope>
</reference>
<evidence type="ECO:0000256" key="8">
    <source>
        <dbReference type="SAM" id="MobiDB-lite"/>
    </source>
</evidence>
<feature type="transmembrane region" description="Helical" evidence="9">
    <location>
        <begin position="132"/>
        <end position="151"/>
    </location>
</feature>
<keyword evidence="7" id="KW-0813">Transport</keyword>
<organism evidence="10 11">
    <name type="scientific">Porites lobata</name>
    <dbReference type="NCBI Taxonomy" id="104759"/>
    <lineage>
        <taxon>Eukaryota</taxon>
        <taxon>Metazoa</taxon>
        <taxon>Cnidaria</taxon>
        <taxon>Anthozoa</taxon>
        <taxon>Hexacorallia</taxon>
        <taxon>Scleractinia</taxon>
        <taxon>Fungiina</taxon>
        <taxon>Poritidae</taxon>
        <taxon>Porites</taxon>
    </lineage>
</organism>
<feature type="transmembrane region" description="Helical" evidence="9">
    <location>
        <begin position="76"/>
        <end position="96"/>
    </location>
</feature>
<evidence type="ECO:0000256" key="5">
    <source>
        <dbReference type="ARBA" id="ARBA00022989"/>
    </source>
</evidence>
<keyword evidence="11" id="KW-1185">Reference proteome</keyword>
<keyword evidence="6 9" id="KW-0472">Membrane</keyword>
<evidence type="ECO:0000313" key="10">
    <source>
        <dbReference type="EMBL" id="CAH3126380.1"/>
    </source>
</evidence>
<dbReference type="Gene3D" id="1.20.1250.20">
    <property type="entry name" value="MFS general substrate transporter like domains"/>
    <property type="match status" value="2"/>
</dbReference>
<dbReference type="Proteomes" id="UP001159405">
    <property type="component" value="Unassembled WGS sequence"/>
</dbReference>
<dbReference type="SUPFAM" id="SSF103473">
    <property type="entry name" value="MFS general substrate transporter"/>
    <property type="match status" value="1"/>
</dbReference>
<comment type="subcellular location">
    <subcellularLocation>
        <location evidence="1 7">Membrane</location>
        <topology evidence="1 7">Multi-pass membrane protein</topology>
    </subcellularLocation>
</comment>
<feature type="transmembrane region" description="Helical" evidence="9">
    <location>
        <begin position="163"/>
        <end position="183"/>
    </location>
</feature>
<protein>
    <submittedName>
        <fullName evidence="10">Uncharacterized protein</fullName>
    </submittedName>
</protein>
<comment type="similarity">
    <text evidence="2 7">Belongs to the major facilitator superfamily. Proton-dependent oligopeptide transporter (POT/PTR) (TC 2.A.17) family.</text>
</comment>
<dbReference type="Pfam" id="PF00854">
    <property type="entry name" value="PTR2"/>
    <property type="match status" value="2"/>
</dbReference>
<sequence>MSDQNSSPNGRRRESVNSTSSDNLRYPFNHGSSHQNDANFKLSGKAWGRVKKFLLCKNAFPSSIYYIVGNEFCERFSYYGMKAILILYLTRVLAFGDNTATAVFHSFSMLCYFTPLFGAMMADGWLGKYRTILYVSMVYCFGNLIVSITSLPPLGAGEIPGPMIGLFLIALGTGGIKPCVSAFGGDQFTSDQTHLLQSFFSVFYFAINAGSLLSMLITPVLRGDVKCFKDDCYPLAFGVPAILMIIAIAFFWCGRHKYKSVPLTGNIVWTVVKAMSYALKRRITTKGEKKDHWMDWADDTYDAQLIQDIKALCKVLFMFLPLPVFWTLFDQQGSRWVLQAQQMDGDAGFLGTIKPDQMQALNALFIILLIPLFEGVVYPLFKRPRPLKRMCTGMFLASVAFVIAGFVQMKIQSADLVKDAPPSGQAILQVINTLQCPVTLNLENKNITVASHRKSSEQHLSVHKNLTLIITSPTNCNHLSNASLSYSLEKEWYNFVVGVVGTNNKLVGKLVKQNITLPPPGKAKLCIFLLLLSSVDKTFDIWLDKDRIQEKVSAMGNSFCSVVSADHYKLTVKGRNSGKMYVSSQVVLKNGAIYTAVVQENRKAKTPTADVTLYEDVEAKSVSMFYQIPQYFVITSGEILFSITGLEFAYSQAPVSMKSCLQAAWLMTVAFGNLIVVIVAESHLFSNQTTEFFFFAAMLFVVMLVFMAMSVFYRYVDSPAGQSTVPVPVDINDDTVGITDMDELAQI</sequence>
<proteinExistence type="inferred from homology"/>
<comment type="caution">
    <text evidence="10">The sequence shown here is derived from an EMBL/GenBank/DDBJ whole genome shotgun (WGS) entry which is preliminary data.</text>
</comment>
<feature type="transmembrane region" description="Helical" evidence="9">
    <location>
        <begin position="233"/>
        <end position="253"/>
    </location>
</feature>
<feature type="transmembrane region" description="Helical" evidence="9">
    <location>
        <begin position="102"/>
        <end position="120"/>
    </location>
</feature>
<keyword evidence="4" id="KW-0653">Protein transport</keyword>
<evidence type="ECO:0000256" key="2">
    <source>
        <dbReference type="ARBA" id="ARBA00005982"/>
    </source>
</evidence>
<feature type="transmembrane region" description="Helical" evidence="9">
    <location>
        <begin position="311"/>
        <end position="329"/>
    </location>
</feature>
<gene>
    <name evidence="10" type="ORF">PLOB_00032380</name>
</gene>